<evidence type="ECO:0000313" key="2">
    <source>
        <dbReference type="Proteomes" id="UP000789738"/>
    </source>
</evidence>
<reference evidence="1" key="1">
    <citation type="submission" date="2021-10" db="EMBL/GenBank/DDBJ databases">
        <authorList>
            <person name="Mesa V."/>
        </authorList>
    </citation>
    <scope>NUCLEOTIDE SEQUENCE</scope>
    <source>
        <strain evidence="1">CC3_PB</strain>
    </source>
</reference>
<dbReference type="RefSeq" id="WP_247607775.1">
    <property type="nucleotide sequence ID" value="NZ_CAKJVE010000001.1"/>
</dbReference>
<evidence type="ECO:0000313" key="1">
    <source>
        <dbReference type="EMBL" id="CAG9701669.1"/>
    </source>
</evidence>
<protein>
    <submittedName>
        <fullName evidence="1">Uncharacterized protein</fullName>
    </submittedName>
</protein>
<dbReference type="Proteomes" id="UP000789738">
    <property type="component" value="Unassembled WGS sequence"/>
</dbReference>
<dbReference type="AlphaFoldDB" id="A0AA86MD55"/>
<accession>A0AA86MD55</accession>
<dbReference type="SUPFAM" id="SSF102114">
    <property type="entry name" value="Radical SAM enzymes"/>
    <property type="match status" value="1"/>
</dbReference>
<dbReference type="InterPro" id="IPR058240">
    <property type="entry name" value="rSAM_sf"/>
</dbReference>
<sequence>MHYTGTVWQPPYDVNSLLLEGTAGCTHHKCKFCTLYDDIPFKFRMSPLEDIEADLKEVKGHFRL</sequence>
<dbReference type="EMBL" id="CAKJVE010000001">
    <property type="protein sequence ID" value="CAG9701669.1"/>
    <property type="molecule type" value="Genomic_DNA"/>
</dbReference>
<proteinExistence type="predicted"/>
<name>A0AA86MD55_9CLOT</name>
<gene>
    <name evidence="1" type="ORF">CNEO_10194</name>
</gene>
<comment type="caution">
    <text evidence="1">The sequence shown here is derived from an EMBL/GenBank/DDBJ whole genome shotgun (WGS) entry which is preliminary data.</text>
</comment>
<organism evidence="1 2">
    <name type="scientific">Clostridium neonatale</name>
    <dbReference type="NCBI Taxonomy" id="137838"/>
    <lineage>
        <taxon>Bacteria</taxon>
        <taxon>Bacillati</taxon>
        <taxon>Bacillota</taxon>
        <taxon>Clostridia</taxon>
        <taxon>Eubacteriales</taxon>
        <taxon>Clostridiaceae</taxon>
        <taxon>Clostridium</taxon>
    </lineage>
</organism>